<evidence type="ECO:0000256" key="1">
    <source>
        <dbReference type="ARBA" id="ARBA00004127"/>
    </source>
</evidence>
<evidence type="ECO:0000256" key="5">
    <source>
        <dbReference type="ARBA" id="ARBA00022989"/>
    </source>
</evidence>
<feature type="transmembrane region" description="Helical" evidence="7">
    <location>
        <begin position="174"/>
        <end position="196"/>
    </location>
</feature>
<comment type="subcellular location">
    <subcellularLocation>
        <location evidence="1">Endomembrane system</location>
        <topology evidence="1">Multi-pass membrane protein</topology>
    </subcellularLocation>
</comment>
<comment type="similarity">
    <text evidence="2">Belongs to the major facilitator superfamily.</text>
</comment>
<organism evidence="9 10">
    <name type="scientific">Favolaschia claudopus</name>
    <dbReference type="NCBI Taxonomy" id="2862362"/>
    <lineage>
        <taxon>Eukaryota</taxon>
        <taxon>Fungi</taxon>
        <taxon>Dikarya</taxon>
        <taxon>Basidiomycota</taxon>
        <taxon>Agaricomycotina</taxon>
        <taxon>Agaricomycetes</taxon>
        <taxon>Agaricomycetidae</taxon>
        <taxon>Agaricales</taxon>
        <taxon>Marasmiineae</taxon>
        <taxon>Mycenaceae</taxon>
        <taxon>Favolaschia</taxon>
    </lineage>
</organism>
<dbReference type="Proteomes" id="UP001362999">
    <property type="component" value="Unassembled WGS sequence"/>
</dbReference>
<feature type="transmembrane region" description="Helical" evidence="7">
    <location>
        <begin position="234"/>
        <end position="256"/>
    </location>
</feature>
<evidence type="ECO:0000313" key="10">
    <source>
        <dbReference type="Proteomes" id="UP001362999"/>
    </source>
</evidence>
<dbReference type="InterPro" id="IPR020846">
    <property type="entry name" value="MFS_dom"/>
</dbReference>
<evidence type="ECO:0000256" key="7">
    <source>
        <dbReference type="SAM" id="Phobius"/>
    </source>
</evidence>
<keyword evidence="4 7" id="KW-0812">Transmembrane</keyword>
<proteinExistence type="inferred from homology"/>
<feature type="domain" description="Major facilitator superfamily (MFS) profile" evidence="8">
    <location>
        <begin position="84"/>
        <end position="476"/>
    </location>
</feature>
<feature type="transmembrane region" description="Helical" evidence="7">
    <location>
        <begin position="373"/>
        <end position="392"/>
    </location>
</feature>
<feature type="transmembrane region" description="Helical" evidence="7">
    <location>
        <begin position="115"/>
        <end position="139"/>
    </location>
</feature>
<feature type="transmembrane region" description="Helical" evidence="7">
    <location>
        <begin position="330"/>
        <end position="348"/>
    </location>
</feature>
<name>A0AAW0BBK6_9AGAR</name>
<dbReference type="InterPro" id="IPR036259">
    <property type="entry name" value="MFS_trans_sf"/>
</dbReference>
<feature type="transmembrane region" description="Helical" evidence="7">
    <location>
        <begin position="426"/>
        <end position="446"/>
    </location>
</feature>
<comment type="caution">
    <text evidence="9">The sequence shown here is derived from an EMBL/GenBank/DDBJ whole genome shotgun (WGS) entry which is preliminary data.</text>
</comment>
<keyword evidence="10" id="KW-1185">Reference proteome</keyword>
<sequence>MHFKALRQAMLANLWVNEAEEARQTRQFVHGGRELHSLPNHPLSSHFSRTEPTHAADALPVAVSDTRTQQHVSRERIQVLALCGWCVANIVTSLSDYSLGTIGPLIPRIQKVYHVGFAVVSLIFVFACLGFIAGALINVPLTDRLGFGKMLTWGSLGPIVAYVIQAPAPPFPLFILSFVINGVGIAIQGAQANGYVASLKNNSEIKIGLLHGAYGAGALVSPLVATQFSQLSRWSFHYLASLGVALANALVLLLVFRLKGQDECLASVGEAAGETSTSERSTFRQILSTRAVHLLAFFILVYVGVEVTIGGWIVMYIIDVRGGGPSAGYVSAGFFGGLMTGRIALLWLNSKVSKSIISCSFCSSAHQIGERRVMYVYSIFAIGLELVVWLVPSLIADAIAVAIVGVLLGPIYPITINHTGRVLPRWLLTGAIGWIAGFGQAGSAVFPFLTGAVAAKTGIKALQPLLISMMCLMLVL</sequence>
<dbReference type="PANTHER" id="PTHR23514">
    <property type="entry name" value="BYPASS OF STOP CODON PROTEIN 6"/>
    <property type="match status" value="1"/>
</dbReference>
<keyword evidence="3" id="KW-0813">Transport</keyword>
<dbReference type="AlphaFoldDB" id="A0AAW0BBK6"/>
<dbReference type="SUPFAM" id="SSF103473">
    <property type="entry name" value="MFS general substrate transporter"/>
    <property type="match status" value="1"/>
</dbReference>
<dbReference type="GO" id="GO:0012505">
    <property type="term" value="C:endomembrane system"/>
    <property type="evidence" value="ECO:0007669"/>
    <property type="project" value="UniProtKB-SubCell"/>
</dbReference>
<dbReference type="PANTHER" id="PTHR23514:SF3">
    <property type="entry name" value="BYPASS OF STOP CODON PROTEIN 6"/>
    <property type="match status" value="1"/>
</dbReference>
<dbReference type="EMBL" id="JAWWNJ010000037">
    <property type="protein sequence ID" value="KAK7022289.1"/>
    <property type="molecule type" value="Genomic_DNA"/>
</dbReference>
<dbReference type="PROSITE" id="PS50850">
    <property type="entry name" value="MFS"/>
    <property type="match status" value="1"/>
</dbReference>
<evidence type="ECO:0000256" key="2">
    <source>
        <dbReference type="ARBA" id="ARBA00008335"/>
    </source>
</evidence>
<evidence type="ECO:0000256" key="3">
    <source>
        <dbReference type="ARBA" id="ARBA00022448"/>
    </source>
</evidence>
<reference evidence="9 10" key="1">
    <citation type="journal article" date="2024" name="J Genomics">
        <title>Draft genome sequencing and assembly of Favolaschia claudopus CIRM-BRFM 2984 isolated from oak limbs.</title>
        <authorList>
            <person name="Navarro D."/>
            <person name="Drula E."/>
            <person name="Chaduli D."/>
            <person name="Cazenave R."/>
            <person name="Ahrendt S."/>
            <person name="Wang J."/>
            <person name="Lipzen A."/>
            <person name="Daum C."/>
            <person name="Barry K."/>
            <person name="Grigoriev I.V."/>
            <person name="Favel A."/>
            <person name="Rosso M.N."/>
            <person name="Martin F."/>
        </authorList>
    </citation>
    <scope>NUCLEOTIDE SEQUENCE [LARGE SCALE GENOMIC DNA]</scope>
    <source>
        <strain evidence="9 10">CIRM-BRFM 2984</strain>
    </source>
</reference>
<evidence type="ECO:0000259" key="8">
    <source>
        <dbReference type="PROSITE" id="PS50850"/>
    </source>
</evidence>
<feature type="transmembrane region" description="Helical" evidence="7">
    <location>
        <begin position="294"/>
        <end position="318"/>
    </location>
</feature>
<gene>
    <name evidence="9" type="ORF">R3P38DRAFT_3396940</name>
</gene>
<dbReference type="InterPro" id="IPR011701">
    <property type="entry name" value="MFS"/>
</dbReference>
<dbReference type="InterPro" id="IPR051788">
    <property type="entry name" value="MFS_Transporter"/>
</dbReference>
<evidence type="ECO:0000256" key="6">
    <source>
        <dbReference type="ARBA" id="ARBA00023136"/>
    </source>
</evidence>
<dbReference type="Gene3D" id="1.20.1250.20">
    <property type="entry name" value="MFS general substrate transporter like domains"/>
    <property type="match status" value="1"/>
</dbReference>
<feature type="transmembrane region" description="Helical" evidence="7">
    <location>
        <begin position="208"/>
        <end position="228"/>
    </location>
</feature>
<keyword evidence="6 7" id="KW-0472">Membrane</keyword>
<dbReference type="GO" id="GO:0022857">
    <property type="term" value="F:transmembrane transporter activity"/>
    <property type="evidence" value="ECO:0007669"/>
    <property type="project" value="InterPro"/>
</dbReference>
<evidence type="ECO:0000256" key="4">
    <source>
        <dbReference type="ARBA" id="ARBA00022692"/>
    </source>
</evidence>
<accession>A0AAW0BBK6</accession>
<dbReference type="Pfam" id="PF07690">
    <property type="entry name" value="MFS_1"/>
    <property type="match status" value="1"/>
</dbReference>
<keyword evidence="5 7" id="KW-1133">Transmembrane helix</keyword>
<dbReference type="GO" id="GO:0016020">
    <property type="term" value="C:membrane"/>
    <property type="evidence" value="ECO:0007669"/>
    <property type="project" value="TreeGrafter"/>
</dbReference>
<protein>
    <submittedName>
        <fullName evidence="9">MFS domain-containing protein</fullName>
    </submittedName>
</protein>
<feature type="transmembrane region" description="Helical" evidence="7">
    <location>
        <begin position="398"/>
        <end position="414"/>
    </location>
</feature>
<evidence type="ECO:0000313" key="9">
    <source>
        <dbReference type="EMBL" id="KAK7022289.1"/>
    </source>
</evidence>